<evidence type="ECO:0000313" key="2">
    <source>
        <dbReference type="EMBL" id="SUU84932.1"/>
    </source>
</evidence>
<proteinExistence type="predicted"/>
<dbReference type="RefSeq" id="WP_002715757.1">
    <property type="nucleotide sequence ID" value="NZ_UFSI01000001.1"/>
</dbReference>
<organism evidence="2 3">
    <name type="scientific">Afipia felis</name>
    <name type="common">Cat scratch disease bacillus</name>
    <dbReference type="NCBI Taxonomy" id="1035"/>
    <lineage>
        <taxon>Bacteria</taxon>
        <taxon>Pseudomonadati</taxon>
        <taxon>Pseudomonadota</taxon>
        <taxon>Alphaproteobacteria</taxon>
        <taxon>Hyphomicrobiales</taxon>
        <taxon>Nitrobacteraceae</taxon>
        <taxon>Afipia</taxon>
    </lineage>
</organism>
<feature type="compositionally biased region" description="Polar residues" evidence="1">
    <location>
        <begin position="152"/>
        <end position="162"/>
    </location>
</feature>
<accession>A0A380W7P6</accession>
<gene>
    <name evidence="2" type="ORF">NCTC12722_02136</name>
</gene>
<evidence type="ECO:0000313" key="3">
    <source>
        <dbReference type="Proteomes" id="UP000254343"/>
    </source>
</evidence>
<reference evidence="2 3" key="1">
    <citation type="submission" date="2018-06" db="EMBL/GenBank/DDBJ databases">
        <authorList>
            <consortium name="Pathogen Informatics"/>
            <person name="Doyle S."/>
        </authorList>
    </citation>
    <scope>NUCLEOTIDE SEQUENCE [LARGE SCALE GENOMIC DNA]</scope>
    <source>
        <strain evidence="2 3">NCTC12722</strain>
    </source>
</reference>
<dbReference type="EMBL" id="UIGB01000001">
    <property type="protein sequence ID" value="SUU84932.1"/>
    <property type="molecule type" value="Genomic_DNA"/>
</dbReference>
<name>A0A380W7P6_AFIFE</name>
<feature type="region of interest" description="Disordered" evidence="1">
    <location>
        <begin position="125"/>
        <end position="166"/>
    </location>
</feature>
<dbReference type="AlphaFoldDB" id="A0A380W7P6"/>
<protein>
    <submittedName>
        <fullName evidence="2">Uncharacterized protein</fullName>
    </submittedName>
</protein>
<dbReference type="Proteomes" id="UP000254343">
    <property type="component" value="Unassembled WGS sequence"/>
</dbReference>
<sequence length="195" mass="22363">MSALPSLTETQRVRRQQRRFIKDGSVPENALIWRGNRARGKALRLWRSSVSRAFSARPRCLRVAWMLEWLFGKKGYAFPTDAFLGNELGMNQDHVQEALKDLERGGAIIRASVFVRDKPERRIWPNESILPPDTRGKVTPRRRANDPPDARGQTSQEGSNFPKTFLSRTVLEARRAAQINQQRERRTVESPEDAA</sequence>
<evidence type="ECO:0000256" key="1">
    <source>
        <dbReference type="SAM" id="MobiDB-lite"/>
    </source>
</evidence>